<organism evidence="2 3">
    <name type="scientific">Aquimarina amphilecti</name>
    <dbReference type="NCBI Taxonomy" id="1038014"/>
    <lineage>
        <taxon>Bacteria</taxon>
        <taxon>Pseudomonadati</taxon>
        <taxon>Bacteroidota</taxon>
        <taxon>Flavobacteriia</taxon>
        <taxon>Flavobacteriales</taxon>
        <taxon>Flavobacteriaceae</taxon>
        <taxon>Aquimarina</taxon>
    </lineage>
</organism>
<keyword evidence="2" id="KW-0378">Hydrolase</keyword>
<dbReference type="Pfam" id="PF14279">
    <property type="entry name" value="HNH_5"/>
    <property type="match status" value="1"/>
</dbReference>
<proteinExistence type="predicted"/>
<name>A0A1H7R1U9_AQUAM</name>
<dbReference type="InterPro" id="IPR029471">
    <property type="entry name" value="HNH_5"/>
</dbReference>
<gene>
    <name evidence="2" type="ORF">SAMN04487910_2755</name>
</gene>
<feature type="domain" description="HNH endonuclease 5" evidence="1">
    <location>
        <begin position="3"/>
        <end position="44"/>
    </location>
</feature>
<dbReference type="GO" id="GO:0004519">
    <property type="term" value="F:endonuclease activity"/>
    <property type="evidence" value="ECO:0007669"/>
    <property type="project" value="UniProtKB-KW"/>
</dbReference>
<reference evidence="3" key="1">
    <citation type="submission" date="2016-10" db="EMBL/GenBank/DDBJ databases">
        <authorList>
            <person name="Varghese N."/>
            <person name="Submissions S."/>
        </authorList>
    </citation>
    <scope>NUCLEOTIDE SEQUENCE [LARGE SCALE GENOMIC DNA]</scope>
    <source>
        <strain evidence="3">DSM 25232 / NCIMB 14723 / 92V</strain>
    </source>
</reference>
<keyword evidence="2" id="KW-0255">Endonuclease</keyword>
<dbReference type="STRING" id="1038014.SAMN04487910_2755"/>
<accession>A0A1H7R1U9</accession>
<keyword evidence="2" id="KW-0540">Nuclease</keyword>
<keyword evidence="3" id="KW-1185">Reference proteome</keyword>
<dbReference type="EMBL" id="FOAB01000004">
    <property type="protein sequence ID" value="SEL53895.1"/>
    <property type="molecule type" value="Genomic_DNA"/>
</dbReference>
<dbReference type="Proteomes" id="UP000198521">
    <property type="component" value="Unassembled WGS sequence"/>
</dbReference>
<protein>
    <submittedName>
        <fullName evidence="2">HNH endonuclease</fullName>
    </submittedName>
</protein>
<evidence type="ECO:0000313" key="3">
    <source>
        <dbReference type="Proteomes" id="UP000198521"/>
    </source>
</evidence>
<evidence type="ECO:0000259" key="1">
    <source>
        <dbReference type="Pfam" id="PF14279"/>
    </source>
</evidence>
<sequence>MTKENFSTEHIILNACGGKLKSDSLLCKKCNSSFGDSFDKELAKTITPLANLLRIKRDRGTPPKINGLDILNNTEYILDHNGAISHKKPSIQKIDFDNPDISKRKFQIKVPNQKMLKQVLNGLKRKHPDLDVEKALEELNQTEEPFDKELEIKMSFGGTDTFKSIIKTAINFYILNGGERNEIKHLFEFLDGNKEMNNVWFHYPDKDVYNYKEGEITHIIKLKGNKNEKILYAYIELFNSHCFIIKLNENYTGKDLNVDYIFNIHNHKIIDESINLNLKRQELLDLFINKNANFTSKVQEKLNRILQISKKNDLKNEISKSVNKIFTKNIGKKVDDVILKELENEFFKIIKPHINYKTK</sequence>
<evidence type="ECO:0000313" key="2">
    <source>
        <dbReference type="EMBL" id="SEL53895.1"/>
    </source>
</evidence>
<dbReference type="AlphaFoldDB" id="A0A1H7R1U9"/>